<dbReference type="EMBL" id="JAQIZZ010000006">
    <property type="protein sequence ID" value="KAJ5538607.1"/>
    <property type="molecule type" value="Genomic_DNA"/>
</dbReference>
<dbReference type="GO" id="GO:0017000">
    <property type="term" value="P:antibiotic biosynthetic process"/>
    <property type="evidence" value="ECO:0007669"/>
    <property type="project" value="UniProtKB-ARBA"/>
</dbReference>
<dbReference type="SUPFAM" id="SSF53474">
    <property type="entry name" value="alpha/beta-Hydrolases"/>
    <property type="match status" value="1"/>
</dbReference>
<evidence type="ECO:0000313" key="2">
    <source>
        <dbReference type="Proteomes" id="UP001220324"/>
    </source>
</evidence>
<evidence type="ECO:0008006" key="3">
    <source>
        <dbReference type="Google" id="ProtNLM"/>
    </source>
</evidence>
<sequence length="454" mass="51271">MSTEKFTITEHVVPGCHIREYPGSTVHQEDVLELHVKQYTPKNQELPICSDAITLIAAHGAALPKELYEPLWDEILEKATGFKIRSIWVADCASMNMSGVQNEDKLSMDCSWMDHPRDLFLMINHFREQMPRPIVGLGHSFGGNIMFVPAPSPERRINGFPKLIEFHSTNLAYLHPRLLTTVLLIDPVIQLTPPAMGFGTDAPGPINYTLRRSDVWPNREVALRASRALTKDWDPRCINRMAQYGFRELPTRLYPDVDAIKARFNSTETPVTLTTSKHQDLVGQIRENFGARDPATGRIMIDRATHADMDPLAAFIPMYRPEPRSIFLRLPSLRPSCVWILGGSTYLKLDEIREGIKACGTGVGGSGGLPEGRVREVTLTGLGHLMPFQEVKKVAEPCVAWLEEEMERFRQAEKQWEEGRKGMNHLELNETWYKVLKPIGGGRSGGKDQRKEKL</sequence>
<organism evidence="1 2">
    <name type="scientific">Penicillium frequentans</name>
    <dbReference type="NCBI Taxonomy" id="3151616"/>
    <lineage>
        <taxon>Eukaryota</taxon>
        <taxon>Fungi</taxon>
        <taxon>Dikarya</taxon>
        <taxon>Ascomycota</taxon>
        <taxon>Pezizomycotina</taxon>
        <taxon>Eurotiomycetes</taxon>
        <taxon>Eurotiomycetidae</taxon>
        <taxon>Eurotiales</taxon>
        <taxon>Aspergillaceae</taxon>
        <taxon>Penicillium</taxon>
    </lineage>
</organism>
<keyword evidence="2" id="KW-1185">Reference proteome</keyword>
<dbReference type="Gene3D" id="3.40.50.1820">
    <property type="entry name" value="alpha/beta hydrolase"/>
    <property type="match status" value="1"/>
</dbReference>
<evidence type="ECO:0000313" key="1">
    <source>
        <dbReference type="EMBL" id="KAJ5538607.1"/>
    </source>
</evidence>
<gene>
    <name evidence="1" type="ORF">N7494_008086</name>
</gene>
<name>A0AAD6CTR2_9EURO</name>
<proteinExistence type="predicted"/>
<protein>
    <recommendedName>
        <fullName evidence="3">AB hydrolase-1 domain-containing protein</fullName>
    </recommendedName>
</protein>
<dbReference type="GO" id="GO:0072330">
    <property type="term" value="P:monocarboxylic acid biosynthetic process"/>
    <property type="evidence" value="ECO:0007669"/>
    <property type="project" value="UniProtKB-ARBA"/>
</dbReference>
<reference evidence="1 2" key="1">
    <citation type="journal article" date="2023" name="IMA Fungus">
        <title>Comparative genomic study of the Penicillium genus elucidates a diverse pangenome and 15 lateral gene transfer events.</title>
        <authorList>
            <person name="Petersen C."/>
            <person name="Sorensen T."/>
            <person name="Nielsen M.R."/>
            <person name="Sondergaard T.E."/>
            <person name="Sorensen J.L."/>
            <person name="Fitzpatrick D.A."/>
            <person name="Frisvad J.C."/>
            <person name="Nielsen K.L."/>
        </authorList>
    </citation>
    <scope>NUCLEOTIDE SEQUENCE [LARGE SCALE GENOMIC DNA]</scope>
    <source>
        <strain evidence="1 2">IBT 35679</strain>
    </source>
</reference>
<dbReference type="InterPro" id="IPR029058">
    <property type="entry name" value="AB_hydrolase_fold"/>
</dbReference>
<dbReference type="Proteomes" id="UP001220324">
    <property type="component" value="Unassembled WGS sequence"/>
</dbReference>
<accession>A0AAD6CTR2</accession>
<dbReference type="AlphaFoldDB" id="A0AAD6CTR2"/>
<comment type="caution">
    <text evidence="1">The sequence shown here is derived from an EMBL/GenBank/DDBJ whole genome shotgun (WGS) entry which is preliminary data.</text>
</comment>